<evidence type="ECO:0000313" key="6">
    <source>
        <dbReference type="Proteomes" id="UP001241747"/>
    </source>
</evidence>
<dbReference type="RefSeq" id="WP_237345470.1">
    <property type="nucleotide sequence ID" value="NZ_JABWGX010000010.1"/>
</dbReference>
<comment type="caution">
    <text evidence="5">The sequence shown here is derived from an EMBL/GenBank/DDBJ whole genome shotgun (WGS) entry which is preliminary data.</text>
</comment>
<dbReference type="Pfam" id="PF13545">
    <property type="entry name" value="HTH_Crp_2"/>
    <property type="match status" value="1"/>
</dbReference>
<dbReference type="Proteomes" id="UP001241747">
    <property type="component" value="Unassembled WGS sequence"/>
</dbReference>
<dbReference type="SUPFAM" id="SSF51206">
    <property type="entry name" value="cAMP-binding domain-like"/>
    <property type="match status" value="1"/>
</dbReference>
<evidence type="ECO:0000256" key="2">
    <source>
        <dbReference type="ARBA" id="ARBA00023125"/>
    </source>
</evidence>
<dbReference type="InterPro" id="IPR012318">
    <property type="entry name" value="HTH_CRP"/>
</dbReference>
<evidence type="ECO:0000256" key="1">
    <source>
        <dbReference type="ARBA" id="ARBA00023015"/>
    </source>
</evidence>
<keyword evidence="6" id="KW-1185">Reference proteome</keyword>
<dbReference type="Gene3D" id="1.10.10.10">
    <property type="entry name" value="Winged helix-like DNA-binding domain superfamily/Winged helix DNA-binding domain"/>
    <property type="match status" value="1"/>
</dbReference>
<dbReference type="InterPro" id="IPR036390">
    <property type="entry name" value="WH_DNA-bd_sf"/>
</dbReference>
<evidence type="ECO:0000259" key="4">
    <source>
        <dbReference type="PROSITE" id="PS51063"/>
    </source>
</evidence>
<dbReference type="PROSITE" id="PS51063">
    <property type="entry name" value="HTH_CRP_2"/>
    <property type="match status" value="1"/>
</dbReference>
<accession>A0ABU0LF09</accession>
<dbReference type="InterPro" id="IPR036388">
    <property type="entry name" value="WH-like_DNA-bd_sf"/>
</dbReference>
<evidence type="ECO:0000313" key="5">
    <source>
        <dbReference type="EMBL" id="MDQ0505736.1"/>
    </source>
</evidence>
<dbReference type="PRINTS" id="PR00034">
    <property type="entry name" value="HTHCRP"/>
</dbReference>
<dbReference type="SUPFAM" id="SSF46785">
    <property type="entry name" value="Winged helix' DNA-binding domain"/>
    <property type="match status" value="1"/>
</dbReference>
<keyword evidence="1" id="KW-0805">Transcription regulation</keyword>
<dbReference type="InterPro" id="IPR000595">
    <property type="entry name" value="cNMP-bd_dom"/>
</dbReference>
<dbReference type="SMART" id="SM00419">
    <property type="entry name" value="HTH_CRP"/>
    <property type="match status" value="1"/>
</dbReference>
<proteinExistence type="predicted"/>
<keyword evidence="3" id="KW-0804">Transcription</keyword>
<reference evidence="5 6" key="1">
    <citation type="submission" date="2023-07" db="EMBL/GenBank/DDBJ databases">
        <title>Genomic Encyclopedia of Type Strains, Phase IV (KMG-IV): sequencing the most valuable type-strain genomes for metagenomic binning, comparative biology and taxonomic classification.</title>
        <authorList>
            <person name="Goeker M."/>
        </authorList>
    </citation>
    <scope>NUCLEOTIDE SEQUENCE [LARGE SCALE GENOMIC DNA]</scope>
    <source>
        <strain evidence="5 6">DSM 3770</strain>
    </source>
</reference>
<dbReference type="PANTHER" id="PTHR24567">
    <property type="entry name" value="CRP FAMILY TRANSCRIPTIONAL REGULATORY PROTEIN"/>
    <property type="match status" value="1"/>
</dbReference>
<dbReference type="Pfam" id="PF00027">
    <property type="entry name" value="cNMP_binding"/>
    <property type="match status" value="1"/>
</dbReference>
<gene>
    <name evidence="5" type="ORF">QOZ94_002536</name>
</gene>
<dbReference type="CDD" id="cd00092">
    <property type="entry name" value="HTH_CRP"/>
    <property type="match status" value="1"/>
</dbReference>
<keyword evidence="2" id="KW-0238">DNA-binding</keyword>
<dbReference type="InterPro" id="IPR050397">
    <property type="entry name" value="Env_Response_Regulators"/>
</dbReference>
<dbReference type="PROSITE" id="PS00042">
    <property type="entry name" value="HTH_CRP_1"/>
    <property type="match status" value="1"/>
</dbReference>
<dbReference type="InterPro" id="IPR018490">
    <property type="entry name" value="cNMP-bd_dom_sf"/>
</dbReference>
<protein>
    <submittedName>
        <fullName evidence="5">CRP/FNR family nitrogen fixation transcriptional regulator</fullName>
    </submittedName>
</protein>
<sequence length="225" mass="24685">MTQKAYVQSLPPVQWSEEPAPRTPRDVLASLGVVTSFDRNSEIFAEDAAAEHIFIVLTGAVRICKLLGDGRRQIETFCLAGDVFGWETAARHRFSAEAVSECKVVRVKRAILFARASDDPELAHALWALTAAELTRTQNHLLVLGRKTAQERVATFLLDMAQRSTTGGTEVTLPMSRQDIADYLGLTIETVSRTLTHLEETAAIALPSSRRVLLKDSSALRGLNA</sequence>
<evidence type="ECO:0000256" key="3">
    <source>
        <dbReference type="ARBA" id="ARBA00023163"/>
    </source>
</evidence>
<dbReference type="Gene3D" id="2.60.120.10">
    <property type="entry name" value="Jelly Rolls"/>
    <property type="match status" value="1"/>
</dbReference>
<dbReference type="CDD" id="cd00038">
    <property type="entry name" value="CAP_ED"/>
    <property type="match status" value="1"/>
</dbReference>
<dbReference type="PANTHER" id="PTHR24567:SF75">
    <property type="entry name" value="FUMARATE AND NITRATE REDUCTION REGULATORY PROTEIN"/>
    <property type="match status" value="1"/>
</dbReference>
<dbReference type="EMBL" id="JAUSVY010000005">
    <property type="protein sequence ID" value="MDQ0505736.1"/>
    <property type="molecule type" value="Genomic_DNA"/>
</dbReference>
<dbReference type="InterPro" id="IPR014710">
    <property type="entry name" value="RmlC-like_jellyroll"/>
</dbReference>
<organism evidence="5 6">
    <name type="scientific">Xanthobacter agilis</name>
    <dbReference type="NCBI Taxonomy" id="47492"/>
    <lineage>
        <taxon>Bacteria</taxon>
        <taxon>Pseudomonadati</taxon>
        <taxon>Pseudomonadota</taxon>
        <taxon>Alphaproteobacteria</taxon>
        <taxon>Hyphomicrobiales</taxon>
        <taxon>Xanthobacteraceae</taxon>
        <taxon>Xanthobacter</taxon>
    </lineage>
</organism>
<dbReference type="SMART" id="SM00100">
    <property type="entry name" value="cNMP"/>
    <property type="match status" value="1"/>
</dbReference>
<name>A0ABU0LF09_XANAG</name>
<dbReference type="InterPro" id="IPR018335">
    <property type="entry name" value="Tscrpt_reg_HTH_Crp-type_CS"/>
</dbReference>
<feature type="domain" description="HTH crp-type" evidence="4">
    <location>
        <begin position="147"/>
        <end position="218"/>
    </location>
</feature>